<keyword evidence="1 2" id="KW-0418">Kinase</keyword>
<dbReference type="Pfam" id="PF03881">
    <property type="entry name" value="Fructosamin_kin"/>
    <property type="match status" value="1"/>
</dbReference>
<gene>
    <name evidence="2" type="ORF">DES38_10396</name>
</gene>
<comment type="caution">
    <text evidence="2">The sequence shown here is derived from an EMBL/GenBank/DDBJ whole genome shotgun (WGS) entry which is preliminary data.</text>
</comment>
<dbReference type="InterPro" id="IPR016477">
    <property type="entry name" value="Fructo-/Ketosamine-3-kinase"/>
</dbReference>
<protein>
    <submittedName>
        <fullName evidence="2">Fructosamine-3-kinase</fullName>
    </submittedName>
</protein>
<dbReference type="InterPro" id="IPR011009">
    <property type="entry name" value="Kinase-like_dom_sf"/>
</dbReference>
<keyword evidence="1" id="KW-0808">Transferase</keyword>
<dbReference type="EMBL" id="QJJR01000003">
    <property type="protein sequence ID" value="PXW92081.1"/>
    <property type="molecule type" value="Genomic_DNA"/>
</dbReference>
<dbReference type="SUPFAM" id="SSF56112">
    <property type="entry name" value="Protein kinase-like (PK-like)"/>
    <property type="match status" value="1"/>
</dbReference>
<dbReference type="PANTHER" id="PTHR12149">
    <property type="entry name" value="FRUCTOSAMINE 3 KINASE-RELATED PROTEIN"/>
    <property type="match status" value="1"/>
</dbReference>
<dbReference type="Gene3D" id="3.30.200.20">
    <property type="entry name" value="Phosphorylase Kinase, domain 1"/>
    <property type="match status" value="1"/>
</dbReference>
<proteinExistence type="inferred from homology"/>
<dbReference type="OrthoDB" id="5291879at2"/>
<dbReference type="PANTHER" id="PTHR12149:SF8">
    <property type="entry name" value="PROTEIN-RIBULOSAMINE 3-KINASE"/>
    <property type="match status" value="1"/>
</dbReference>
<dbReference type="GO" id="GO:0016301">
    <property type="term" value="F:kinase activity"/>
    <property type="evidence" value="ECO:0007669"/>
    <property type="project" value="UniProtKB-UniRule"/>
</dbReference>
<organism evidence="2 3">
    <name type="scientific">Streptohalobacillus salinus</name>
    <dbReference type="NCBI Taxonomy" id="621096"/>
    <lineage>
        <taxon>Bacteria</taxon>
        <taxon>Bacillati</taxon>
        <taxon>Bacillota</taxon>
        <taxon>Bacilli</taxon>
        <taxon>Bacillales</taxon>
        <taxon>Bacillaceae</taxon>
        <taxon>Streptohalobacillus</taxon>
    </lineage>
</organism>
<dbReference type="Proteomes" id="UP000247922">
    <property type="component" value="Unassembled WGS sequence"/>
</dbReference>
<dbReference type="Gene3D" id="3.90.1200.10">
    <property type="match status" value="1"/>
</dbReference>
<dbReference type="RefSeq" id="WP_110250714.1">
    <property type="nucleotide sequence ID" value="NZ_QJJR01000003.1"/>
</dbReference>
<sequence>MQSMNQRLEQFSLGKHERLVAVSGGQINQSYYLKTTAGEWFIKCNDTVTADFFDFEVYGLALLRQTGTVKTPKVIAQSSDTLVLEWLTPAQTKEAEAHLGQTLAQLHQQPHLHYGLGRDGYIGTLLQPNQLLDDWLTYYRDFRLMNQRKIGIERGTLSGMRLNRLDTLLSKLERYIPKNPGASLLHGDLWGGNWISTAANQAYVIDPAVVYGDRYFELSYTELFGGFSSDFYHHYQEMMPIESDYQAVKPLYQLFFLLVHLNIFGERYGPAVDRILADFT</sequence>
<accession>A0A2V3WTE1</accession>
<dbReference type="AlphaFoldDB" id="A0A2V3WTE1"/>
<keyword evidence="3" id="KW-1185">Reference proteome</keyword>
<evidence type="ECO:0000313" key="2">
    <source>
        <dbReference type="EMBL" id="PXW92081.1"/>
    </source>
</evidence>
<name>A0A2V3WTE1_9BACI</name>
<comment type="similarity">
    <text evidence="1">Belongs to the fructosamine kinase family.</text>
</comment>
<reference evidence="2 3" key="1">
    <citation type="submission" date="2018-05" db="EMBL/GenBank/DDBJ databases">
        <title>Genomic Encyclopedia of Type Strains, Phase IV (KMG-IV): sequencing the most valuable type-strain genomes for metagenomic binning, comparative biology and taxonomic classification.</title>
        <authorList>
            <person name="Goeker M."/>
        </authorList>
    </citation>
    <scope>NUCLEOTIDE SEQUENCE [LARGE SCALE GENOMIC DNA]</scope>
    <source>
        <strain evidence="2 3">DSM 22440</strain>
    </source>
</reference>
<evidence type="ECO:0000256" key="1">
    <source>
        <dbReference type="PIRNR" id="PIRNR006221"/>
    </source>
</evidence>
<evidence type="ECO:0000313" key="3">
    <source>
        <dbReference type="Proteomes" id="UP000247922"/>
    </source>
</evidence>
<dbReference type="PIRSF" id="PIRSF006221">
    <property type="entry name" value="Ketosamine-3-kinase"/>
    <property type="match status" value="1"/>
</dbReference>